<dbReference type="InterPro" id="IPR008040">
    <property type="entry name" value="Hydant_A_N"/>
</dbReference>
<dbReference type="GO" id="GO:0006749">
    <property type="term" value="P:glutathione metabolic process"/>
    <property type="evidence" value="ECO:0007669"/>
    <property type="project" value="TreeGrafter"/>
</dbReference>
<dbReference type="EMBL" id="FXTO01000023">
    <property type="protein sequence ID" value="SMO90647.1"/>
    <property type="molecule type" value="Genomic_DNA"/>
</dbReference>
<dbReference type="Pfam" id="PF01968">
    <property type="entry name" value="Hydantoinase_A"/>
    <property type="match status" value="1"/>
</dbReference>
<evidence type="ECO:0000313" key="4">
    <source>
        <dbReference type="EMBL" id="SMO90647.1"/>
    </source>
</evidence>
<reference evidence="4 5" key="1">
    <citation type="submission" date="2017-05" db="EMBL/GenBank/DDBJ databases">
        <authorList>
            <person name="Varghese N."/>
            <person name="Submissions S."/>
        </authorList>
    </citation>
    <scope>NUCLEOTIDE SEQUENCE [LARGE SCALE GENOMIC DNA]</scope>
    <source>
        <strain evidence="4 5">DSM 29506</strain>
    </source>
</reference>
<feature type="domain" description="Hydantoinase/oxoprolinase N-terminal" evidence="2">
    <location>
        <begin position="3"/>
        <end position="191"/>
    </location>
</feature>
<evidence type="ECO:0000313" key="5">
    <source>
        <dbReference type="Proteomes" id="UP000316030"/>
    </source>
</evidence>
<dbReference type="PANTHER" id="PTHR11365">
    <property type="entry name" value="5-OXOPROLINASE RELATED"/>
    <property type="match status" value="1"/>
</dbReference>
<evidence type="ECO:0000259" key="1">
    <source>
        <dbReference type="Pfam" id="PF01968"/>
    </source>
</evidence>
<dbReference type="InterPro" id="IPR043129">
    <property type="entry name" value="ATPase_NBD"/>
</dbReference>
<feature type="domain" description="Hydantoinase A/oxoprolinase" evidence="1">
    <location>
        <begin position="217"/>
        <end position="496"/>
    </location>
</feature>
<accession>A0A521F3C8</accession>
<dbReference type="GO" id="GO:0005829">
    <property type="term" value="C:cytosol"/>
    <property type="evidence" value="ECO:0007669"/>
    <property type="project" value="TreeGrafter"/>
</dbReference>
<organism evidence="4 5">
    <name type="scientific">Thalassovita litoralis</name>
    <dbReference type="NCBI Taxonomy" id="1010611"/>
    <lineage>
        <taxon>Bacteria</taxon>
        <taxon>Pseudomonadati</taxon>
        <taxon>Pseudomonadota</taxon>
        <taxon>Alphaproteobacteria</taxon>
        <taxon>Rhodobacterales</taxon>
        <taxon>Roseobacteraceae</taxon>
        <taxon>Thalassovita</taxon>
    </lineage>
</organism>
<proteinExistence type="predicted"/>
<dbReference type="InterPro" id="IPR049517">
    <property type="entry name" value="ACX-like_C"/>
</dbReference>
<evidence type="ECO:0000259" key="3">
    <source>
        <dbReference type="Pfam" id="PF19278"/>
    </source>
</evidence>
<feature type="domain" description="Acetophenone carboxylase-like C-terminal" evidence="3">
    <location>
        <begin position="532"/>
        <end position="701"/>
    </location>
</feature>
<gene>
    <name evidence="4" type="ORF">SAMN06265173_12330</name>
</gene>
<dbReference type="SUPFAM" id="SSF53067">
    <property type="entry name" value="Actin-like ATPase domain"/>
    <property type="match status" value="1"/>
</dbReference>
<dbReference type="Pfam" id="PF05378">
    <property type="entry name" value="Hydant_A_N"/>
    <property type="match status" value="1"/>
</dbReference>
<dbReference type="PANTHER" id="PTHR11365:SF23">
    <property type="entry name" value="HYPOTHETICAL 5-OXOPROLINASE (EUROFUNG)-RELATED"/>
    <property type="match status" value="1"/>
</dbReference>
<dbReference type="RefSeq" id="WP_142494257.1">
    <property type="nucleotide sequence ID" value="NZ_FXTO01000023.1"/>
</dbReference>
<dbReference type="OrthoDB" id="9759608at2"/>
<dbReference type="AlphaFoldDB" id="A0A521F3C8"/>
<dbReference type="InterPro" id="IPR002821">
    <property type="entry name" value="Hydantoinase_A"/>
</dbReference>
<dbReference type="Pfam" id="PF19278">
    <property type="entry name" value="Hydant_A_C"/>
    <property type="match status" value="1"/>
</dbReference>
<evidence type="ECO:0000259" key="2">
    <source>
        <dbReference type="Pfam" id="PF05378"/>
    </source>
</evidence>
<name>A0A521F3C8_9RHOB</name>
<dbReference type="InterPro" id="IPR045079">
    <property type="entry name" value="Oxoprolinase-like"/>
</dbReference>
<protein>
    <submittedName>
        <fullName evidence="4">N-methylhydantoinase A</fullName>
    </submittedName>
</protein>
<dbReference type="Proteomes" id="UP000316030">
    <property type="component" value="Unassembled WGS sequence"/>
</dbReference>
<keyword evidence="5" id="KW-1185">Reference proteome</keyword>
<dbReference type="GO" id="GO:0017168">
    <property type="term" value="F:5-oxoprolinase (ATP-hydrolyzing) activity"/>
    <property type="evidence" value="ECO:0007669"/>
    <property type="project" value="TreeGrafter"/>
</dbReference>
<sequence length="719" mass="77801">MNRIAVDIGGTFTDCLVIHNSQIVQSKALTTHFNLALGFNEAVKNACETLNIAPDTLYRNVDSIRYATTLGTNAIIERTGPKMGLLVTHGFEATTAISRGRGYGEGLDLETVRDLTNADRPEALIPLSLVRGVNERMDASGHVIQAFDEDRLRHQLKDLMDEGIQVLVVCLAHATSNPAHELRVQEIVAEEYPSHLLGAIPVILSHQVSGRKGEYVRASSTIMDAYLHGIMYHAMADLEVNLGEQGYTKPMLLVHNTGGMAQLNSTDALQTVHSGPVAGIHASEHLSKTSELGNVIATDMGGTSFDIGLITEGGVKHYDFQPVIGRWLVTTPMVHLVTLGSGGGSIASYDPVYKAIKVGPKSAGSQPGPACYDRGGLNPTVTDADLLLGYLDVDNYASGKIPLRRVRSLMAMEDIADDMDIDEIEAAKLIKSTADRDMATGVQRELRTKGYLPQDFTMLAYGGNGPLHACGIARVAGIDKVLVPPYSSVFSAAGGASMSPLHFHEHTQMIPICNLRKIGTKPKKMVFWQDFDALNKIVEKLETRGRDELARQGIGADKARHRLEVDMRYGSQKMEAAVIVDKSRFEGIRDLLDLVGKLATNFEQRFGKGTPAPESGVWIVNFRVATFVDDDGVDMGNVIPPHKKIAAPKPVNMRTCHFVGTEGAVETPCFDGQALTPGTVIQGPAIINPGNTTYLVEPGWRMEAAANGAVWLMRNHGQG</sequence>